<dbReference type="RefSeq" id="WP_003774432.1">
    <property type="nucleotide sequence ID" value="NZ_ACLK02000002.1"/>
</dbReference>
<dbReference type="InterPro" id="IPR050570">
    <property type="entry name" value="Cell_wall_metabolism_enzyme"/>
</dbReference>
<sequence length="496" mass="53547">MKKIIKNGLCIFLVLFVLGGTLTPAISTTVFAVSSETTKEQEERRAQIEENKKKLSALEGSQKDIKANLTEEMKNLSGYKEQIASLDAKIKEIEGEIRVSEAQIVQLQKSIDDRQAKIEETDVKVKSYMLNAQSATRVNGYFEFMMTGEDFSQIVRRFEVLSSIKRYNEELVRSIYKIKLELEADKKLQEVEREEIELHKEDIELQKETAKIYEKHVEEIVKELQKQEAELQDELDEIKYVNAGHESQIKALAEQLANELVQEQNNNNSGSEGSDGGESSGESTGNGSSGGESSEGGSTGGGSSSGGSSGGGSTGGGSTSGFSLPLDPGVYRVGNSVWAYDWGSPHMGVDLEVYYGNNARSVGTGMVVATNSGCSEGNWACGGGYGNYISYLVHVNGQNYGILFAHLSAVYVSEGQIVHPGTVLGLTGNTGASTGPHLHVETINMGGGSIYDAWSLWSQNSTMNFGTGSASSGGRRCDQGYGVPCRLHPQSTLGLY</sequence>
<keyword evidence="1" id="KW-0175">Coiled coil</keyword>
<dbReference type="PANTHER" id="PTHR21666">
    <property type="entry name" value="PEPTIDASE-RELATED"/>
    <property type="match status" value="1"/>
</dbReference>
<evidence type="ECO:0000259" key="3">
    <source>
        <dbReference type="Pfam" id="PF01551"/>
    </source>
</evidence>
<protein>
    <submittedName>
        <fullName evidence="4">Peptidase, M23 family</fullName>
    </submittedName>
</protein>
<dbReference type="AlphaFoldDB" id="E7FX70"/>
<dbReference type="EMBL" id="ACLK02000002">
    <property type="protein sequence ID" value="EFY08718.1"/>
    <property type="molecule type" value="Genomic_DNA"/>
</dbReference>
<dbReference type="Gene3D" id="2.70.70.10">
    <property type="entry name" value="Glucose Permease (Domain IIA)"/>
    <property type="match status" value="1"/>
</dbReference>
<evidence type="ECO:0000313" key="5">
    <source>
        <dbReference type="Proteomes" id="UP000003028"/>
    </source>
</evidence>
<evidence type="ECO:0000256" key="1">
    <source>
        <dbReference type="SAM" id="Coils"/>
    </source>
</evidence>
<feature type="compositionally biased region" description="Gly residues" evidence="2">
    <location>
        <begin position="287"/>
        <end position="319"/>
    </location>
</feature>
<proteinExistence type="predicted"/>
<feature type="region of interest" description="Disordered" evidence="2">
    <location>
        <begin position="264"/>
        <end position="321"/>
    </location>
</feature>
<dbReference type="OrthoDB" id="9805070at2"/>
<feature type="domain" description="M23ase beta-sheet core" evidence="3">
    <location>
        <begin position="345"/>
        <end position="444"/>
    </location>
</feature>
<feature type="coiled-coil region" evidence="1">
    <location>
        <begin position="38"/>
        <end position="110"/>
    </location>
</feature>
<dbReference type="CDD" id="cd12797">
    <property type="entry name" value="M23_peptidase"/>
    <property type="match status" value="1"/>
</dbReference>
<dbReference type="Pfam" id="PF01551">
    <property type="entry name" value="Peptidase_M23"/>
    <property type="match status" value="1"/>
</dbReference>
<dbReference type="SUPFAM" id="SSF57997">
    <property type="entry name" value="Tropomyosin"/>
    <property type="match status" value="1"/>
</dbReference>
<name>E7FX70_ERYRH</name>
<dbReference type="Gene3D" id="6.10.250.3150">
    <property type="match status" value="1"/>
</dbReference>
<dbReference type="InterPro" id="IPR016047">
    <property type="entry name" value="M23ase_b-sheet_dom"/>
</dbReference>
<keyword evidence="5" id="KW-1185">Reference proteome</keyword>
<evidence type="ECO:0000256" key="2">
    <source>
        <dbReference type="SAM" id="MobiDB-lite"/>
    </source>
</evidence>
<accession>E7FX70</accession>
<comment type="caution">
    <text evidence="4">The sequence shown here is derived from an EMBL/GenBank/DDBJ whole genome shotgun (WGS) entry which is preliminary data.</text>
</comment>
<organism evidence="4 5">
    <name type="scientific">Erysipelothrix rhusiopathiae ATCC 19414</name>
    <dbReference type="NCBI Taxonomy" id="525280"/>
    <lineage>
        <taxon>Bacteria</taxon>
        <taxon>Bacillati</taxon>
        <taxon>Bacillota</taxon>
        <taxon>Erysipelotrichia</taxon>
        <taxon>Erysipelotrichales</taxon>
        <taxon>Erysipelotrichaceae</taxon>
        <taxon>Erysipelothrix</taxon>
    </lineage>
</organism>
<dbReference type="STRING" id="1648.A2I91_01150"/>
<gene>
    <name evidence="4" type="ORF">HMPREF0357_10825</name>
</gene>
<dbReference type="SUPFAM" id="SSF51261">
    <property type="entry name" value="Duplicated hybrid motif"/>
    <property type="match status" value="1"/>
</dbReference>
<dbReference type="Proteomes" id="UP000003028">
    <property type="component" value="Unassembled WGS sequence"/>
</dbReference>
<dbReference type="PANTHER" id="PTHR21666:SF270">
    <property type="entry name" value="MUREIN HYDROLASE ACTIVATOR ENVC"/>
    <property type="match status" value="1"/>
</dbReference>
<dbReference type="InterPro" id="IPR011055">
    <property type="entry name" value="Dup_hybrid_motif"/>
</dbReference>
<reference evidence="4" key="1">
    <citation type="submission" date="2011-01" db="EMBL/GenBank/DDBJ databases">
        <authorList>
            <person name="Muzny D."/>
            <person name="Qin X."/>
            <person name="Buhay C."/>
            <person name="Dugan-Rocha S."/>
            <person name="Ding Y."/>
            <person name="Chen G."/>
            <person name="Hawes A."/>
            <person name="Holder M."/>
            <person name="Jhangiani S."/>
            <person name="Johnson A."/>
            <person name="Khan Z."/>
            <person name="Li Z."/>
            <person name="Liu W."/>
            <person name="Liu X."/>
            <person name="Perez L."/>
            <person name="Shen H."/>
            <person name="Wang Q."/>
            <person name="Watt J."/>
            <person name="Xi L."/>
            <person name="Xin Y."/>
            <person name="Zhou J."/>
            <person name="Deng J."/>
            <person name="Jiang H."/>
            <person name="Liu Y."/>
            <person name="Qu J."/>
            <person name="Song X.-Z."/>
            <person name="Zhang L."/>
            <person name="Villasana D."/>
            <person name="Johnson A."/>
            <person name="Liu J."/>
            <person name="Liyanage D."/>
            <person name="Lorensuhewa L."/>
            <person name="Robinson T."/>
            <person name="Song A."/>
            <person name="Song B.-B."/>
            <person name="Dinh H."/>
            <person name="Thornton R."/>
            <person name="Coyle M."/>
            <person name="Francisco L."/>
            <person name="Jackson L."/>
            <person name="Javaid M."/>
            <person name="Korchina V."/>
            <person name="Kovar C."/>
            <person name="Mata R."/>
            <person name="Mathew T."/>
            <person name="Ngo R."/>
            <person name="Nguyen L."/>
            <person name="Nguyen N."/>
            <person name="Okwuonu G."/>
            <person name="Ongeri F."/>
            <person name="Pham C."/>
            <person name="Simmons D."/>
            <person name="Wilczek-Boney K."/>
            <person name="Hale W."/>
            <person name="Jakkamsetti A."/>
            <person name="Pham P."/>
            <person name="Ruth R."/>
            <person name="San Lucas F."/>
            <person name="Warren J."/>
            <person name="Zhang J."/>
            <person name="Zhao Z."/>
            <person name="Zhou C."/>
            <person name="Zhu D."/>
            <person name="Lee S."/>
            <person name="Bess C."/>
            <person name="Blankenburg K."/>
            <person name="Forbes L."/>
            <person name="Fu Q."/>
            <person name="Gubbala S."/>
            <person name="Hirani K."/>
            <person name="Jayaseelan J.C."/>
            <person name="Lara F."/>
            <person name="Munidasa M."/>
            <person name="Palculict T."/>
            <person name="Patil S."/>
            <person name="Pu L.-L."/>
            <person name="Saada N."/>
            <person name="Tang L."/>
            <person name="Weissenberger G."/>
            <person name="Zhu Y."/>
            <person name="Hemphill L."/>
            <person name="Shang Y."/>
            <person name="Youmans B."/>
            <person name="Ayvaz T."/>
            <person name="Ross M."/>
            <person name="Santibanez J."/>
            <person name="Aqrawi P."/>
            <person name="Gross S."/>
            <person name="Joshi V."/>
            <person name="Fowler G."/>
            <person name="Nazareth L."/>
            <person name="Reid J."/>
            <person name="Worley K."/>
            <person name="Petrosino J."/>
            <person name="Highlander S."/>
            <person name="Gibbs R."/>
        </authorList>
    </citation>
    <scope>NUCLEOTIDE SEQUENCE [LARGE SCALE GENOMIC DNA]</scope>
    <source>
        <strain evidence="4">ATCC 19414</strain>
    </source>
</reference>
<dbReference type="GO" id="GO:0004222">
    <property type="term" value="F:metalloendopeptidase activity"/>
    <property type="evidence" value="ECO:0007669"/>
    <property type="project" value="TreeGrafter"/>
</dbReference>
<evidence type="ECO:0000313" key="4">
    <source>
        <dbReference type="EMBL" id="EFY08718.1"/>
    </source>
</evidence>